<evidence type="ECO:0000313" key="1">
    <source>
        <dbReference type="EMBL" id="WVX66921.1"/>
    </source>
</evidence>
<evidence type="ECO:0000313" key="2">
    <source>
        <dbReference type="Proteomes" id="UP001330434"/>
    </source>
</evidence>
<sequence>MDHNSHTTPPLKLKAIDSEDLTIISSLLQDALIPISGMRYEKEKNQFYLVANRFCWECAHHHEKDGTAFHRVQSGTLFDYVKNVQKQGLATHPETLVNLLTIHNTKDGCVHLVFSEGGQIKLEIEKLSCKLEDLEETYTTPSHPAHGI</sequence>
<gene>
    <name evidence="1" type="ORF">Bealeia1_01116</name>
</gene>
<keyword evidence="2" id="KW-1185">Reference proteome</keyword>
<dbReference type="RefSeq" id="WP_331255734.1">
    <property type="nucleotide sequence ID" value="NZ_CP133270.1"/>
</dbReference>
<organism evidence="1 2">
    <name type="scientific">Candidatus Bealeia paramacronuclearis</name>
    <dbReference type="NCBI Taxonomy" id="1921001"/>
    <lineage>
        <taxon>Bacteria</taxon>
        <taxon>Pseudomonadati</taxon>
        <taxon>Pseudomonadota</taxon>
        <taxon>Alphaproteobacteria</taxon>
        <taxon>Holosporales</taxon>
        <taxon>Holosporaceae</taxon>
        <taxon>Candidatus Bealeia</taxon>
    </lineage>
</organism>
<dbReference type="InterPro" id="IPR021335">
    <property type="entry name" value="DUF2948"/>
</dbReference>
<accession>A0ABZ2C3B1</accession>
<dbReference type="EMBL" id="CP133270">
    <property type="protein sequence ID" value="WVX66921.1"/>
    <property type="molecule type" value="Genomic_DNA"/>
</dbReference>
<name>A0ABZ2C3B1_9PROT</name>
<dbReference type="Pfam" id="PF11164">
    <property type="entry name" value="DUF2948"/>
    <property type="match status" value="1"/>
</dbReference>
<reference evidence="1 2" key="1">
    <citation type="journal article" date="2024" name="Environ. Microbiol.">
        <title>Novel evolutionary insights on the interactions of the Holosporales (Alphaproteobacteria) with eukaryotic hosts from comparative genomics.</title>
        <authorList>
            <person name="Giovannini M."/>
            <person name="Petroni G."/>
            <person name="Castelli M."/>
        </authorList>
    </citation>
    <scope>NUCLEOTIDE SEQUENCE [LARGE SCALE GENOMIC DNA]</scope>
    <source>
        <strain evidence="1 2">US_Bl 15I1</strain>
    </source>
</reference>
<dbReference type="Proteomes" id="UP001330434">
    <property type="component" value="Chromosome"/>
</dbReference>
<proteinExistence type="predicted"/>
<protein>
    <submittedName>
        <fullName evidence="1">DUF2948 family protein</fullName>
    </submittedName>
</protein>